<dbReference type="PANTHER" id="PTHR48063:SF112">
    <property type="entry name" value="RECEPTOR LIKE PROTEIN 30-LIKE"/>
    <property type="match status" value="1"/>
</dbReference>
<dbReference type="GO" id="GO:0016020">
    <property type="term" value="C:membrane"/>
    <property type="evidence" value="ECO:0007669"/>
    <property type="project" value="UniProtKB-SubCell"/>
</dbReference>
<dbReference type="Pfam" id="PF13855">
    <property type="entry name" value="LRR_8"/>
    <property type="match status" value="1"/>
</dbReference>
<evidence type="ECO:0000256" key="1">
    <source>
        <dbReference type="ARBA" id="ARBA00004479"/>
    </source>
</evidence>
<keyword evidence="7" id="KW-0677">Repeat</keyword>
<dbReference type="Proteomes" id="UP001140206">
    <property type="component" value="Chromosome 3"/>
</dbReference>
<evidence type="ECO:0000313" key="11">
    <source>
        <dbReference type="EMBL" id="KAJ4769289.1"/>
    </source>
</evidence>
<keyword evidence="5" id="KW-0812">Transmembrane</keyword>
<comment type="caution">
    <text evidence="11">The sequence shown here is derived from an EMBL/GenBank/DDBJ whole genome shotgun (WGS) entry which is preliminary data.</text>
</comment>
<dbReference type="EMBL" id="JAMFTS010000003">
    <property type="protein sequence ID" value="KAJ4769289.1"/>
    <property type="molecule type" value="Genomic_DNA"/>
</dbReference>
<evidence type="ECO:0000256" key="4">
    <source>
        <dbReference type="ARBA" id="ARBA00022626"/>
    </source>
</evidence>
<dbReference type="Gene3D" id="3.80.10.10">
    <property type="entry name" value="Ribonuclease Inhibitor"/>
    <property type="match status" value="1"/>
</dbReference>
<dbReference type="PANTHER" id="PTHR48063">
    <property type="entry name" value="LRR RECEPTOR-LIKE KINASE"/>
    <property type="match status" value="1"/>
</dbReference>
<dbReference type="InterPro" id="IPR032675">
    <property type="entry name" value="LRR_dom_sf"/>
</dbReference>
<keyword evidence="11" id="KW-0675">Receptor</keyword>
<keyword evidence="3" id="KW-0433">Leucine-rich repeat</keyword>
<dbReference type="InterPro" id="IPR001611">
    <property type="entry name" value="Leu-rich_rpt"/>
</dbReference>
<evidence type="ECO:0000256" key="7">
    <source>
        <dbReference type="ARBA" id="ARBA00022737"/>
    </source>
</evidence>
<evidence type="ECO:0000256" key="3">
    <source>
        <dbReference type="ARBA" id="ARBA00022614"/>
    </source>
</evidence>
<evidence type="ECO:0000256" key="8">
    <source>
        <dbReference type="ARBA" id="ARBA00022989"/>
    </source>
</evidence>
<comment type="similarity">
    <text evidence="2">Belongs to the RLP family.</text>
</comment>
<evidence type="ECO:0000256" key="10">
    <source>
        <dbReference type="ARBA" id="ARBA00023180"/>
    </source>
</evidence>
<evidence type="ECO:0000256" key="5">
    <source>
        <dbReference type="ARBA" id="ARBA00022692"/>
    </source>
</evidence>
<keyword evidence="12" id="KW-1185">Reference proteome</keyword>
<dbReference type="InterPro" id="IPR046956">
    <property type="entry name" value="RLP23-like"/>
</dbReference>
<evidence type="ECO:0000256" key="6">
    <source>
        <dbReference type="ARBA" id="ARBA00022729"/>
    </source>
</evidence>
<reference evidence="11" key="1">
    <citation type="submission" date="2022-08" db="EMBL/GenBank/DDBJ databases">
        <authorList>
            <person name="Marques A."/>
        </authorList>
    </citation>
    <scope>NUCLEOTIDE SEQUENCE</scope>
    <source>
        <strain evidence="11">RhyPub2mFocal</strain>
        <tissue evidence="11">Leaves</tissue>
    </source>
</reference>
<dbReference type="PROSITE" id="PS51450">
    <property type="entry name" value="LRR"/>
    <property type="match status" value="1"/>
</dbReference>
<dbReference type="GO" id="GO:0009742">
    <property type="term" value="P:brassinosteroid mediated signaling pathway"/>
    <property type="evidence" value="ECO:0007669"/>
    <property type="project" value="UniProtKB-KW"/>
</dbReference>
<keyword evidence="4" id="KW-1070">Brassinosteroid signaling pathway</keyword>
<dbReference type="SUPFAM" id="SSF52058">
    <property type="entry name" value="L domain-like"/>
    <property type="match status" value="1"/>
</dbReference>
<comment type="subcellular location">
    <subcellularLocation>
        <location evidence="1">Membrane</location>
        <topology evidence="1">Single-pass type I membrane protein</topology>
    </subcellularLocation>
</comment>
<organism evidence="11 12">
    <name type="scientific">Rhynchospora pubera</name>
    <dbReference type="NCBI Taxonomy" id="906938"/>
    <lineage>
        <taxon>Eukaryota</taxon>
        <taxon>Viridiplantae</taxon>
        <taxon>Streptophyta</taxon>
        <taxon>Embryophyta</taxon>
        <taxon>Tracheophyta</taxon>
        <taxon>Spermatophyta</taxon>
        <taxon>Magnoliopsida</taxon>
        <taxon>Liliopsida</taxon>
        <taxon>Poales</taxon>
        <taxon>Cyperaceae</taxon>
        <taxon>Cyperoideae</taxon>
        <taxon>Rhynchosporeae</taxon>
        <taxon>Rhynchospora</taxon>
    </lineage>
</organism>
<keyword evidence="8" id="KW-1133">Transmembrane helix</keyword>
<name>A0AAV8DN17_9POAL</name>
<keyword evidence="6" id="KW-0732">Signal</keyword>
<dbReference type="PRINTS" id="PR00019">
    <property type="entry name" value="LEURICHRPT"/>
</dbReference>
<dbReference type="Pfam" id="PF00560">
    <property type="entry name" value="LRR_1"/>
    <property type="match status" value="2"/>
</dbReference>
<dbReference type="AlphaFoldDB" id="A0AAV8DN17"/>
<gene>
    <name evidence="11" type="ORF">LUZ62_053546</name>
</gene>
<sequence>MLNNLQLLDFSNNNLKGPIPHILSHMHSMTVKTITNKSYIDFDYNLAVDKESIDFMWKGVEATYQETIALLTGIDLSCNAFSGKIPEDLMKLQGLISLNLSRNRLSGMIPNNIGNLTSLEVLDLSMNILSGTIPPSISHLTSLDTLSLSHNKLTGQIPSGPQLQTFNMSDFSDNVGLCGFPLPNNCLTHNNSIVPLVENEAGYKKN</sequence>
<keyword evidence="9" id="KW-0472">Membrane</keyword>
<protein>
    <submittedName>
        <fullName evidence="11">Receptor-like protein 12</fullName>
    </submittedName>
</protein>
<accession>A0AAV8DN17</accession>
<evidence type="ECO:0000313" key="12">
    <source>
        <dbReference type="Proteomes" id="UP001140206"/>
    </source>
</evidence>
<dbReference type="FunFam" id="3.80.10.10:FF:000111">
    <property type="entry name" value="LRR receptor-like serine/threonine-protein kinase ERECTA"/>
    <property type="match status" value="1"/>
</dbReference>
<proteinExistence type="inferred from homology"/>
<evidence type="ECO:0000256" key="2">
    <source>
        <dbReference type="ARBA" id="ARBA00009592"/>
    </source>
</evidence>
<evidence type="ECO:0000256" key="9">
    <source>
        <dbReference type="ARBA" id="ARBA00023136"/>
    </source>
</evidence>
<keyword evidence="10" id="KW-0325">Glycoprotein</keyword>